<dbReference type="AlphaFoldDB" id="A0A812RNL6"/>
<evidence type="ECO:0000256" key="1">
    <source>
        <dbReference type="SAM" id="MobiDB-lite"/>
    </source>
</evidence>
<feature type="transmembrane region" description="Helical" evidence="2">
    <location>
        <begin position="500"/>
        <end position="521"/>
    </location>
</feature>
<feature type="transmembrane region" description="Helical" evidence="2">
    <location>
        <begin position="258"/>
        <end position="280"/>
    </location>
</feature>
<dbReference type="SUPFAM" id="SSF52200">
    <property type="entry name" value="Toll/Interleukin receptor TIR domain"/>
    <property type="match status" value="1"/>
</dbReference>
<evidence type="ECO:0000256" key="2">
    <source>
        <dbReference type="SAM" id="Phobius"/>
    </source>
</evidence>
<feature type="region of interest" description="Disordered" evidence="1">
    <location>
        <begin position="1"/>
        <end position="41"/>
    </location>
</feature>
<keyword evidence="5" id="KW-1185">Reference proteome</keyword>
<accession>A0A812RNL6</accession>
<dbReference type="EMBL" id="CAJNDS010002352">
    <property type="protein sequence ID" value="CAE7445774.1"/>
    <property type="molecule type" value="Genomic_DNA"/>
</dbReference>
<dbReference type="InterPro" id="IPR000157">
    <property type="entry name" value="TIR_dom"/>
</dbReference>
<evidence type="ECO:0000259" key="3">
    <source>
        <dbReference type="Pfam" id="PF01582"/>
    </source>
</evidence>
<proteinExistence type="predicted"/>
<keyword evidence="2" id="KW-1133">Transmembrane helix</keyword>
<gene>
    <name evidence="4" type="ORF">SNAT2548_LOCUS24281</name>
</gene>
<dbReference type="InterPro" id="IPR035897">
    <property type="entry name" value="Toll_tir_struct_dom_sf"/>
</dbReference>
<evidence type="ECO:0000313" key="4">
    <source>
        <dbReference type="EMBL" id="CAE7445774.1"/>
    </source>
</evidence>
<name>A0A812RNL6_9DINO</name>
<feature type="compositionally biased region" description="Basic and acidic residues" evidence="1">
    <location>
        <begin position="22"/>
        <end position="37"/>
    </location>
</feature>
<feature type="transmembrane region" description="Helical" evidence="2">
    <location>
        <begin position="168"/>
        <end position="187"/>
    </location>
</feature>
<dbReference type="Proteomes" id="UP000604046">
    <property type="component" value="Unassembled WGS sequence"/>
</dbReference>
<protein>
    <recommendedName>
        <fullName evidence="3">TIR domain-containing protein</fullName>
    </recommendedName>
</protein>
<keyword evidence="2" id="KW-0812">Transmembrane</keyword>
<dbReference type="OrthoDB" id="2157530at2759"/>
<reference evidence="4" key="1">
    <citation type="submission" date="2021-02" db="EMBL/GenBank/DDBJ databases">
        <authorList>
            <person name="Dougan E. K."/>
            <person name="Rhodes N."/>
            <person name="Thang M."/>
            <person name="Chan C."/>
        </authorList>
    </citation>
    <scope>NUCLEOTIDE SEQUENCE</scope>
</reference>
<keyword evidence="2" id="KW-0472">Membrane</keyword>
<comment type="caution">
    <text evidence="4">The sequence shown here is derived from an EMBL/GenBank/DDBJ whole genome shotgun (WGS) entry which is preliminary data.</text>
</comment>
<organism evidence="4 5">
    <name type="scientific">Symbiodinium natans</name>
    <dbReference type="NCBI Taxonomy" id="878477"/>
    <lineage>
        <taxon>Eukaryota</taxon>
        <taxon>Sar</taxon>
        <taxon>Alveolata</taxon>
        <taxon>Dinophyceae</taxon>
        <taxon>Suessiales</taxon>
        <taxon>Symbiodiniaceae</taxon>
        <taxon>Symbiodinium</taxon>
    </lineage>
</organism>
<feature type="transmembrane region" description="Helical" evidence="2">
    <location>
        <begin position="420"/>
        <end position="439"/>
    </location>
</feature>
<feature type="transmembrane region" description="Helical" evidence="2">
    <location>
        <begin position="292"/>
        <end position="312"/>
    </location>
</feature>
<dbReference type="Gene3D" id="3.40.50.10140">
    <property type="entry name" value="Toll/interleukin-1 receptor homology (TIR) domain"/>
    <property type="match status" value="1"/>
</dbReference>
<feature type="transmembrane region" description="Helical" evidence="2">
    <location>
        <begin position="116"/>
        <end position="142"/>
    </location>
</feature>
<sequence length="526" mass="59009">MASDDVPDEHDGIHASFSFKSRNSEKDDTAESQRLDPEPPQSNMAAVVGVVSGLQLFNPDLLRAVPAWVALRHLRRVCLRPGAQIAPADLFALSHEVKSISEFWSHSWRARLSVKFYLLLLLKNGCAAVCLGTMASILVAFLSYEDLLPGWYKADRIEVGRFDGKVKASPLVILSGLIASSLTLFLWRSGDRVFLDQLCIHQGDSKLKAQALVQIGAFLKNSRKLVVVWDPTYLSRAWCVFELAAFLHSHEDEKPARVVVKPIVFAPAAFVILIGGVLLMTFEICLPNTNDIFMLMGALYLIAWGLLVAHLLEDFWRHVDVAEEQFRTFSWQSVTCDCCSMNHLGPDGEVIVCDKEILTRCLIEWFGSQEAFESRVRTSVRDSFLGPITRGFPLGYSWQLGANSYLAWGMANLFASRAHAGAGEFTVVVPIYCVVWWLWLAPIQYFTLGQMARWIHKKHVGKLSRPAACAVTFTRYFGYAMNCGLPHLYQRLLQMVLDPIIAALVFAVTTFCWALVAYHMWAKPSK</sequence>
<feature type="domain" description="TIR" evidence="3">
    <location>
        <begin position="198"/>
        <end position="256"/>
    </location>
</feature>
<evidence type="ECO:0000313" key="5">
    <source>
        <dbReference type="Proteomes" id="UP000604046"/>
    </source>
</evidence>
<dbReference type="GO" id="GO:0007165">
    <property type="term" value="P:signal transduction"/>
    <property type="evidence" value="ECO:0007669"/>
    <property type="project" value="InterPro"/>
</dbReference>
<dbReference type="Pfam" id="PF01582">
    <property type="entry name" value="TIR"/>
    <property type="match status" value="1"/>
</dbReference>